<dbReference type="InterPro" id="IPR011990">
    <property type="entry name" value="TPR-like_helical_dom_sf"/>
</dbReference>
<evidence type="ECO:0000313" key="9">
    <source>
        <dbReference type="Proteomes" id="UP000176633"/>
    </source>
</evidence>
<dbReference type="InterPro" id="IPR051533">
    <property type="entry name" value="WaaL-like"/>
</dbReference>
<dbReference type="InterPro" id="IPR019734">
    <property type="entry name" value="TPR_rpt"/>
</dbReference>
<keyword evidence="2 6" id="KW-0812">Transmembrane</keyword>
<dbReference type="PANTHER" id="PTHR37422">
    <property type="entry name" value="TEICHURONIC ACID BIOSYNTHESIS PROTEIN TUAE"/>
    <property type="match status" value="1"/>
</dbReference>
<dbReference type="STRING" id="1798473.A3G50_00475"/>
<evidence type="ECO:0000256" key="1">
    <source>
        <dbReference type="ARBA" id="ARBA00004141"/>
    </source>
</evidence>
<keyword evidence="3 6" id="KW-1133">Transmembrane helix</keyword>
<reference evidence="8 9" key="1">
    <citation type="journal article" date="2016" name="Nat. Commun.">
        <title>Thousands of microbial genomes shed light on interconnected biogeochemical processes in an aquifer system.</title>
        <authorList>
            <person name="Anantharaman K."/>
            <person name="Brown C.T."/>
            <person name="Hug L.A."/>
            <person name="Sharon I."/>
            <person name="Castelle C.J."/>
            <person name="Probst A.J."/>
            <person name="Thomas B.C."/>
            <person name="Singh A."/>
            <person name="Wilkins M.J."/>
            <person name="Karaoz U."/>
            <person name="Brodie E.L."/>
            <person name="Williams K.H."/>
            <person name="Hubbard S.S."/>
            <person name="Banfield J.F."/>
        </authorList>
    </citation>
    <scope>NUCLEOTIDE SEQUENCE [LARGE SCALE GENOMIC DNA]</scope>
</reference>
<accession>A0A1F6C1C7</accession>
<feature type="transmembrane region" description="Helical" evidence="6">
    <location>
        <begin position="41"/>
        <end position="59"/>
    </location>
</feature>
<name>A0A1F6C1C7_9BACT</name>
<feature type="transmembrane region" description="Helical" evidence="6">
    <location>
        <begin position="12"/>
        <end position="35"/>
    </location>
</feature>
<dbReference type="Proteomes" id="UP000176633">
    <property type="component" value="Unassembled WGS sequence"/>
</dbReference>
<feature type="transmembrane region" description="Helical" evidence="6">
    <location>
        <begin position="386"/>
        <end position="409"/>
    </location>
</feature>
<feature type="transmembrane region" description="Helical" evidence="6">
    <location>
        <begin position="135"/>
        <end position="153"/>
    </location>
</feature>
<feature type="transmembrane region" description="Helical" evidence="6">
    <location>
        <begin position="110"/>
        <end position="128"/>
    </location>
</feature>
<dbReference type="PANTHER" id="PTHR37422:SF13">
    <property type="entry name" value="LIPOPOLYSACCHARIDE BIOSYNTHESIS PROTEIN PA4999-RELATED"/>
    <property type="match status" value="1"/>
</dbReference>
<keyword evidence="4 6" id="KW-0472">Membrane</keyword>
<dbReference type="Pfam" id="PF04932">
    <property type="entry name" value="Wzy_C"/>
    <property type="match status" value="1"/>
</dbReference>
<proteinExistence type="predicted"/>
<comment type="caution">
    <text evidence="8">The sequence shown here is derived from an EMBL/GenBank/DDBJ whole genome shotgun (WGS) entry which is preliminary data.</text>
</comment>
<feature type="domain" description="O-antigen ligase-related" evidence="7">
    <location>
        <begin position="240"/>
        <end position="398"/>
    </location>
</feature>
<comment type="subcellular location">
    <subcellularLocation>
        <location evidence="1">Membrane</location>
        <topology evidence="1">Multi-pass membrane protein</topology>
    </subcellularLocation>
</comment>
<feature type="transmembrane region" description="Helical" evidence="6">
    <location>
        <begin position="71"/>
        <end position="95"/>
    </location>
</feature>
<dbReference type="AlphaFoldDB" id="A0A1F6C1C7"/>
<dbReference type="SUPFAM" id="SSF48452">
    <property type="entry name" value="TPR-like"/>
    <property type="match status" value="1"/>
</dbReference>
<sequence length="796" mass="92782">MGQSQFILKNIIKFLLFATALTPLIIAWSTIFPYIFGKVVFFRSVIEIALILFLIYLLFNWKLKIKNWKLLVRNPLFIFVVLFILSLIISAIFAVNPYRAFWGTIDRGEGLFGMFHYFALLVMGLFIFEKKDWFNFFKIHLAVGLILIFYAFLQHPFKIYNFPFALKFIDPRPGSFIGNPSFLAVHLFFLMMFAVVVFSEKTRHTDEKRINADKAIRINPLKSAFAVVRKIFWRCFSLLIIMLSMITIFLTGTRGAILGLGTGLIILLFYFSLKRKGWLRKLSVCFLIFIIGFGWVFWATRHQPVWQKIPGFDRLAKTAAFDANDNSTQTRIITWRLSWNAFKEKPWFGWGPDNYLVAYEKHYEPGYAIYGETWLDRAHNKIFDVLVMQGLFGLLSYLGIFASAFYLLFKKRIAGKHFIMAGLVAYFVQNLVLFDQLNSDIAFFVILGYLISTELRAESVNYAAKPLITNNFYKLSSLTIVIVAISFLGYSVYAFNYVPFVQAKAFRESPVLGNVFFMEEKLKEAMYPYNFAQYNIRSFGIDAFYLDQFFYNPNLMEKSQLKVISDLLIEGMDEIVKREPFDVRTLIREVEMLNGVTKNYPFKDEKETAPLFKKAEALMREAVKRAPNRQEVYYHLAFNLAGQKRYDEAIETARYAVSLNPKVVRARYHLFLMLALAGRNEEALKELAVVEELRPNYDGLMVGDINTAMLFYYNLGMTDKVTEFLIKSLDGRTLHKFRRRYYEQALGYFASQEDAKHFFLMADYLAKFDDLKDNMEVLIDLAKNGNWSIIHNLRKI</sequence>
<evidence type="ECO:0000256" key="6">
    <source>
        <dbReference type="SAM" id="Phobius"/>
    </source>
</evidence>
<gene>
    <name evidence="8" type="ORF">A3G50_00475</name>
</gene>
<dbReference type="PROSITE" id="PS50005">
    <property type="entry name" value="TPR"/>
    <property type="match status" value="1"/>
</dbReference>
<dbReference type="EMBL" id="MFKM01000036">
    <property type="protein sequence ID" value="OGG42832.1"/>
    <property type="molecule type" value="Genomic_DNA"/>
</dbReference>
<dbReference type="InterPro" id="IPR007016">
    <property type="entry name" value="O-antigen_ligase-rel_domated"/>
</dbReference>
<dbReference type="GO" id="GO:0016020">
    <property type="term" value="C:membrane"/>
    <property type="evidence" value="ECO:0007669"/>
    <property type="project" value="UniProtKB-SubCell"/>
</dbReference>
<protein>
    <recommendedName>
        <fullName evidence="7">O-antigen ligase-related domain-containing protein</fullName>
    </recommendedName>
</protein>
<evidence type="ECO:0000259" key="7">
    <source>
        <dbReference type="Pfam" id="PF04932"/>
    </source>
</evidence>
<feature type="transmembrane region" description="Helical" evidence="6">
    <location>
        <begin position="181"/>
        <end position="199"/>
    </location>
</feature>
<evidence type="ECO:0000256" key="5">
    <source>
        <dbReference type="PROSITE-ProRule" id="PRU00339"/>
    </source>
</evidence>
<feature type="transmembrane region" description="Helical" evidence="6">
    <location>
        <begin position="256"/>
        <end position="273"/>
    </location>
</feature>
<organism evidence="8 9">
    <name type="scientific">Candidatus Jorgensenbacteria bacterium RIFCSPLOWO2_12_FULL_42_11</name>
    <dbReference type="NCBI Taxonomy" id="1798473"/>
    <lineage>
        <taxon>Bacteria</taxon>
        <taxon>Candidatus Joergenseniibacteriota</taxon>
    </lineage>
</organism>
<evidence type="ECO:0000256" key="4">
    <source>
        <dbReference type="ARBA" id="ARBA00023136"/>
    </source>
</evidence>
<evidence type="ECO:0000256" key="2">
    <source>
        <dbReference type="ARBA" id="ARBA00022692"/>
    </source>
</evidence>
<evidence type="ECO:0000313" key="8">
    <source>
        <dbReference type="EMBL" id="OGG42832.1"/>
    </source>
</evidence>
<keyword evidence="5" id="KW-0802">TPR repeat</keyword>
<feature type="transmembrane region" description="Helical" evidence="6">
    <location>
        <begin position="282"/>
        <end position="300"/>
    </location>
</feature>
<feature type="repeat" description="TPR" evidence="5">
    <location>
        <begin position="630"/>
        <end position="663"/>
    </location>
</feature>
<dbReference type="Gene3D" id="1.25.40.10">
    <property type="entry name" value="Tetratricopeptide repeat domain"/>
    <property type="match status" value="1"/>
</dbReference>
<feature type="transmembrane region" description="Helical" evidence="6">
    <location>
        <begin position="478"/>
        <end position="498"/>
    </location>
</feature>
<feature type="transmembrane region" description="Helical" evidence="6">
    <location>
        <begin position="231"/>
        <end position="250"/>
    </location>
</feature>
<evidence type="ECO:0000256" key="3">
    <source>
        <dbReference type="ARBA" id="ARBA00022989"/>
    </source>
</evidence>